<feature type="domain" description="HTH gntR-type" evidence="4">
    <location>
        <begin position="269"/>
        <end position="337"/>
    </location>
</feature>
<evidence type="ECO:0000313" key="5">
    <source>
        <dbReference type="EMBL" id="QCT70636.1"/>
    </source>
</evidence>
<sequence>MLLKLWQCWILKIKCVRMKKRRNFMAAEKSQQKMIYHFLLRQIKMGNYKSGDRFPTVKEIADHFNVSYCPAQIALKTLEKDGYVQLSKGKTAEIIWQPDETAEKTLDFEERRGVLKDLYESLCHFSPLSRLQGLSLMDEKQLAELEQLLTSDQEPLLFSLYKGFEVSLQPMKNQMLMYLFTDVDAFVGTVLVDRMKDVNDGQGDMALEKVRKYLLNAIRCIQKKEYTNGFEQLSQLSYYLKGFFDINQNEDGQCAQTEAFSWEPQKGRKRYCDDIAIDLICKINQGVYPVDSYLPQGRLLADIYHVSPITIRRTISILNELGVAKNINGVGTKVIFPGDRTILYKMKDMTMDRNLIQFLEALQILAITGESVALSVFPFFDENALQKIKEALKLKGDERSKIQTFAACLQAIVHCAPFAAVREIYSKLTLMTLKGSVLRLESTGDENIVWWAEMAERFENSLDNKDAALFSKTLFDLFYRSFCSTRKMLCEIGVEQAGLVAVPIIFK</sequence>
<keyword evidence="1" id="KW-0805">Transcription regulation</keyword>
<gene>
    <name evidence="5" type="ORF">CPZ25_004615</name>
</gene>
<proteinExistence type="predicted"/>
<dbReference type="InterPro" id="IPR000524">
    <property type="entry name" value="Tscrpt_reg_HTH_GntR"/>
</dbReference>
<dbReference type="Gene3D" id="1.10.10.10">
    <property type="entry name" value="Winged helix-like DNA-binding domain superfamily/Winged helix DNA-binding domain"/>
    <property type="match status" value="2"/>
</dbReference>
<organism evidence="5 6">
    <name type="scientific">Eubacterium maltosivorans</name>
    <dbReference type="NCBI Taxonomy" id="2041044"/>
    <lineage>
        <taxon>Bacteria</taxon>
        <taxon>Bacillati</taxon>
        <taxon>Bacillota</taxon>
        <taxon>Clostridia</taxon>
        <taxon>Eubacteriales</taxon>
        <taxon>Eubacteriaceae</taxon>
        <taxon>Eubacterium</taxon>
    </lineage>
</organism>
<dbReference type="PANTHER" id="PTHR44846:SF17">
    <property type="entry name" value="GNTR-FAMILY TRANSCRIPTIONAL REGULATOR"/>
    <property type="match status" value="1"/>
</dbReference>
<dbReference type="PANTHER" id="PTHR44846">
    <property type="entry name" value="MANNOSYL-D-GLYCERATE TRANSPORT/METABOLISM SYSTEM REPRESSOR MNGR-RELATED"/>
    <property type="match status" value="1"/>
</dbReference>
<reference evidence="5 6" key="1">
    <citation type="submission" date="2018-05" db="EMBL/GenBank/DDBJ databases">
        <title>Genome comparison of Eubacterium sp.</title>
        <authorList>
            <person name="Feng Y."/>
            <person name="Sanchez-Andrea I."/>
            <person name="Stams A.J.M."/>
            <person name="De Vos W.M."/>
        </authorList>
    </citation>
    <scope>NUCLEOTIDE SEQUENCE [LARGE SCALE GENOMIC DNA]</scope>
    <source>
        <strain evidence="5 6">YI</strain>
    </source>
</reference>
<keyword evidence="3" id="KW-0804">Transcription</keyword>
<evidence type="ECO:0000256" key="2">
    <source>
        <dbReference type="ARBA" id="ARBA00023125"/>
    </source>
</evidence>
<dbReference type="InterPro" id="IPR050679">
    <property type="entry name" value="Bact_HTH_transcr_reg"/>
</dbReference>
<dbReference type="Pfam" id="PF00392">
    <property type="entry name" value="GntR"/>
    <property type="match status" value="2"/>
</dbReference>
<dbReference type="AlphaFoldDB" id="A0A2A5TGE0"/>
<dbReference type="SMART" id="SM00345">
    <property type="entry name" value="HTH_GNTR"/>
    <property type="match status" value="2"/>
</dbReference>
<dbReference type="GO" id="GO:0003677">
    <property type="term" value="F:DNA binding"/>
    <property type="evidence" value="ECO:0007669"/>
    <property type="project" value="UniProtKB-KW"/>
</dbReference>
<evidence type="ECO:0000313" key="6">
    <source>
        <dbReference type="Proteomes" id="UP000218387"/>
    </source>
</evidence>
<keyword evidence="6" id="KW-1185">Reference proteome</keyword>
<evidence type="ECO:0000259" key="4">
    <source>
        <dbReference type="PROSITE" id="PS50949"/>
    </source>
</evidence>
<dbReference type="InterPro" id="IPR036390">
    <property type="entry name" value="WH_DNA-bd_sf"/>
</dbReference>
<dbReference type="GO" id="GO:0045892">
    <property type="term" value="P:negative regulation of DNA-templated transcription"/>
    <property type="evidence" value="ECO:0007669"/>
    <property type="project" value="TreeGrafter"/>
</dbReference>
<dbReference type="Proteomes" id="UP000218387">
    <property type="component" value="Chromosome"/>
</dbReference>
<name>A0A2A5TGE0_EUBML</name>
<dbReference type="InterPro" id="IPR036388">
    <property type="entry name" value="WH-like_DNA-bd_sf"/>
</dbReference>
<dbReference type="KEGG" id="emt:CPZ25_004615"/>
<dbReference type="PROSITE" id="PS50949">
    <property type="entry name" value="HTH_GNTR"/>
    <property type="match status" value="2"/>
</dbReference>
<dbReference type="EMBL" id="CP029487">
    <property type="protein sequence ID" value="QCT70636.1"/>
    <property type="molecule type" value="Genomic_DNA"/>
</dbReference>
<keyword evidence="2" id="KW-0238">DNA-binding</keyword>
<dbReference type="GO" id="GO:0003700">
    <property type="term" value="F:DNA-binding transcription factor activity"/>
    <property type="evidence" value="ECO:0007669"/>
    <property type="project" value="InterPro"/>
</dbReference>
<evidence type="ECO:0000256" key="3">
    <source>
        <dbReference type="ARBA" id="ARBA00023163"/>
    </source>
</evidence>
<protein>
    <submittedName>
        <fullName evidence="5">Transcriptional regulator</fullName>
    </submittedName>
</protein>
<evidence type="ECO:0000256" key="1">
    <source>
        <dbReference type="ARBA" id="ARBA00023015"/>
    </source>
</evidence>
<accession>A0A2A5TGE0</accession>
<dbReference type="SUPFAM" id="SSF46785">
    <property type="entry name" value="Winged helix' DNA-binding domain"/>
    <property type="match status" value="2"/>
</dbReference>
<feature type="domain" description="HTH gntR-type" evidence="4">
    <location>
        <begin position="29"/>
        <end position="98"/>
    </location>
</feature>